<dbReference type="GO" id="GO:0005783">
    <property type="term" value="C:endoplasmic reticulum"/>
    <property type="evidence" value="ECO:0007669"/>
    <property type="project" value="TreeGrafter"/>
</dbReference>
<reference evidence="8 9" key="1">
    <citation type="journal article" date="2011" name="PLoS Pathog.">
        <title>Endophytic Life Strategies Decoded by Genome and Transcriptome Analyses of the Mutualistic Root Symbiont Piriformospora indica.</title>
        <authorList>
            <person name="Zuccaro A."/>
            <person name="Lahrmann U."/>
            <person name="Guldener U."/>
            <person name="Langen G."/>
            <person name="Pfiffi S."/>
            <person name="Biedenkopf D."/>
            <person name="Wong P."/>
            <person name="Samans B."/>
            <person name="Grimm C."/>
            <person name="Basiewicz M."/>
            <person name="Murat C."/>
            <person name="Martin F."/>
            <person name="Kogel K.H."/>
        </authorList>
    </citation>
    <scope>NUCLEOTIDE SEQUENCE [LARGE SCALE GENOMIC DNA]</scope>
    <source>
        <strain evidence="8 9">DSM 11827</strain>
    </source>
</reference>
<dbReference type="InParanoid" id="G4T4Y8"/>
<dbReference type="GO" id="GO:0005795">
    <property type="term" value="C:Golgi stack"/>
    <property type="evidence" value="ECO:0007669"/>
    <property type="project" value="TreeGrafter"/>
</dbReference>
<dbReference type="Pfam" id="PF04869">
    <property type="entry name" value="Uso1_p115_head"/>
    <property type="match status" value="1"/>
</dbReference>
<dbReference type="SUPFAM" id="SSF48371">
    <property type="entry name" value="ARM repeat"/>
    <property type="match status" value="1"/>
</dbReference>
<dbReference type="Pfam" id="PF04871">
    <property type="entry name" value="Uso1_p115_C"/>
    <property type="match status" value="1"/>
</dbReference>
<dbReference type="HOGENOM" id="CLU_006318_1_0_1"/>
<dbReference type="OMA" id="WLWEDPK"/>
<accession>G4T4Y8</accession>
<keyword evidence="3 4" id="KW-0175">Coiled coil</keyword>
<dbReference type="GO" id="GO:0006888">
    <property type="term" value="P:endoplasmic reticulum to Golgi vesicle-mediated transport"/>
    <property type="evidence" value="ECO:0007669"/>
    <property type="project" value="TreeGrafter"/>
</dbReference>
<dbReference type="EMBL" id="CAFZ01000001">
    <property type="protein sequence ID" value="CCA66423.1"/>
    <property type="molecule type" value="Genomic_DNA"/>
</dbReference>
<feature type="region of interest" description="Disordered" evidence="5">
    <location>
        <begin position="499"/>
        <end position="523"/>
    </location>
</feature>
<dbReference type="OrthoDB" id="198977at2759"/>
<feature type="region of interest" description="Disordered" evidence="5">
    <location>
        <begin position="815"/>
        <end position="841"/>
    </location>
</feature>
<comment type="subcellular location">
    <subcellularLocation>
        <location evidence="1">Golgi apparatus</location>
    </subcellularLocation>
</comment>
<evidence type="ECO:0000256" key="2">
    <source>
        <dbReference type="ARBA" id="ARBA00023034"/>
    </source>
</evidence>
<dbReference type="InterPro" id="IPR006953">
    <property type="entry name" value="Vesicle_Uso1_P115_head"/>
</dbReference>
<feature type="domain" description="Uso1/p115-like vesicle tethering protein C-terminal" evidence="7">
    <location>
        <begin position="719"/>
        <end position="841"/>
    </location>
</feature>
<comment type="caution">
    <text evidence="8">The sequence shown here is derived from an EMBL/GenBank/DDBJ whole genome shotgun (WGS) entry which is preliminary data.</text>
</comment>
<evidence type="ECO:0000256" key="3">
    <source>
        <dbReference type="ARBA" id="ARBA00023054"/>
    </source>
</evidence>
<gene>
    <name evidence="8" type="ORF">PIIN_00109</name>
</gene>
<evidence type="ECO:0000259" key="7">
    <source>
        <dbReference type="Pfam" id="PF04871"/>
    </source>
</evidence>
<dbReference type="Gene3D" id="1.25.10.10">
    <property type="entry name" value="Leucine-rich Repeat Variant"/>
    <property type="match status" value="1"/>
</dbReference>
<dbReference type="GO" id="GO:0048211">
    <property type="term" value="P:Golgi vesicle docking"/>
    <property type="evidence" value="ECO:0007669"/>
    <property type="project" value="TreeGrafter"/>
</dbReference>
<feature type="coiled-coil region" evidence="4">
    <location>
        <begin position="718"/>
        <end position="808"/>
    </location>
</feature>
<evidence type="ECO:0000313" key="9">
    <source>
        <dbReference type="Proteomes" id="UP000007148"/>
    </source>
</evidence>
<dbReference type="GO" id="GO:0012507">
    <property type="term" value="C:ER to Golgi transport vesicle membrane"/>
    <property type="evidence" value="ECO:0007669"/>
    <property type="project" value="TreeGrafter"/>
</dbReference>
<protein>
    <recommendedName>
        <fullName evidence="10">Transport protein USO1</fullName>
    </recommendedName>
</protein>
<evidence type="ECO:0000256" key="5">
    <source>
        <dbReference type="SAM" id="MobiDB-lite"/>
    </source>
</evidence>
<dbReference type="GO" id="GO:0000139">
    <property type="term" value="C:Golgi membrane"/>
    <property type="evidence" value="ECO:0007669"/>
    <property type="project" value="InterPro"/>
</dbReference>
<keyword evidence="9" id="KW-1185">Reference proteome</keyword>
<dbReference type="InterPro" id="IPR006955">
    <property type="entry name" value="Uso1_p115_C"/>
</dbReference>
<evidence type="ECO:0000259" key="6">
    <source>
        <dbReference type="Pfam" id="PF04869"/>
    </source>
</evidence>
<dbReference type="PANTHER" id="PTHR10013:SF0">
    <property type="entry name" value="GENERAL VESICULAR TRANSPORT FACTOR P115"/>
    <property type="match status" value="1"/>
</dbReference>
<dbReference type="InterPro" id="IPR024095">
    <property type="entry name" value="Vesicle_P115"/>
</dbReference>
<evidence type="ECO:0000256" key="1">
    <source>
        <dbReference type="ARBA" id="ARBA00004555"/>
    </source>
</evidence>
<evidence type="ECO:0000256" key="4">
    <source>
        <dbReference type="SAM" id="Coils"/>
    </source>
</evidence>
<dbReference type="InterPro" id="IPR016024">
    <property type="entry name" value="ARM-type_fold"/>
</dbReference>
<organism evidence="8 9">
    <name type="scientific">Serendipita indica (strain DSM 11827)</name>
    <name type="common">Root endophyte fungus</name>
    <name type="synonym">Piriformospora indica</name>
    <dbReference type="NCBI Taxonomy" id="1109443"/>
    <lineage>
        <taxon>Eukaryota</taxon>
        <taxon>Fungi</taxon>
        <taxon>Dikarya</taxon>
        <taxon>Basidiomycota</taxon>
        <taxon>Agaricomycotina</taxon>
        <taxon>Agaricomycetes</taxon>
        <taxon>Sebacinales</taxon>
        <taxon>Serendipitaceae</taxon>
        <taxon>Serendipita</taxon>
    </lineage>
</organism>
<dbReference type="Proteomes" id="UP000007148">
    <property type="component" value="Unassembled WGS sequence"/>
</dbReference>
<evidence type="ECO:0000313" key="8">
    <source>
        <dbReference type="EMBL" id="CCA66423.1"/>
    </source>
</evidence>
<keyword evidence="2" id="KW-0333">Golgi apparatus</keyword>
<evidence type="ECO:0008006" key="10">
    <source>
        <dbReference type="Google" id="ProtNLM"/>
    </source>
</evidence>
<feature type="compositionally biased region" description="Acidic residues" evidence="5">
    <location>
        <begin position="830"/>
        <end position="841"/>
    </location>
</feature>
<name>G4T4Y8_SERID</name>
<sequence length="841" mass="92476">MEFLNQTIVALRGTGEPQQNPQDTVSRLADRLAQSTQLEDRRAALFALRGLSRDYRAEVSHHALDALLSVLDGDAQVDPEVAKAVLQTLNTLVEVDGSMEGNSAEQRELALKNTDHVLQDPKHTQKLFGLLTDTTFYTRYGTLQLLNTLVTNRRSVVQAHFVNAPEYSQTVTALLEEKRDMIRNEGLQLFQSLVSQNTDIQTIFAFGGAFESLLRIIAQEGGVEGGVAAYGCLVAIDGLLKYNSSTQTYFRQLLPSIPPLLLFPPSIPSDQETPQEFALQFWDELKARNVGLVVNIIGTMKAPEHIRLLTELGIASNAPQQVKAQALRLLSGYNQAPPLLRNITPYIPVPDSNGEEWDRLDACRGIDLLVQTAVDGEYGGLGLAPPTSKESIELRSVALSVFDDFVKDEEVTTDILNGMLSGRQSSPPTSASNVLLNGIAILPTSPLSSKTATRLQFICLLFASLFHGPPNNSSTSPKAIARGLSTAPASDTGGNFFVPADGGALPPSSNEVKLSEDDDDDPPSSLLQLLTEHLSLSMLARSKVTDDAAESRLWDKVLVAYLALLCTWLWEDPKSVRIFLEAGGIGVLAEPISQTSGVDVLVQGLCSFLFAICYHFNREPGEITRKTLHSIISRLGAEQLVSRMSRAREDDRFRHVTPESIVLPIPHSVMATSDVVEAEIWLDWGFVEFWKANYYTAQRGLSADPDTVASGPELQLVIASLRDVVRKQADELQAAKAEVTNLQKQQQINAAKQTISDSLQKKLDALQAEREAEKEAMQQQIAELSQQLSELKERKDEQEKEHEDLLVFLEEVSEKRKRDKAMMRTAGLEVSEDEGGDEGDE</sequence>
<feature type="domain" description="Vesicle tethering protein Uso1/P115-like head" evidence="6">
    <location>
        <begin position="511"/>
        <end position="700"/>
    </location>
</feature>
<proteinExistence type="predicted"/>
<dbReference type="InterPro" id="IPR011989">
    <property type="entry name" value="ARM-like"/>
</dbReference>
<dbReference type="AlphaFoldDB" id="G4T4Y8"/>
<dbReference type="eggNOG" id="KOG0946">
    <property type="taxonomic scope" value="Eukaryota"/>
</dbReference>
<dbReference type="PANTHER" id="PTHR10013">
    <property type="entry name" value="GENERAL VESICULAR TRANSPORT FACTOR P115"/>
    <property type="match status" value="1"/>
</dbReference>
<dbReference type="STRING" id="1109443.G4T4Y8"/>
<dbReference type="GO" id="GO:0048280">
    <property type="term" value="P:vesicle fusion with Golgi apparatus"/>
    <property type="evidence" value="ECO:0007669"/>
    <property type="project" value="InterPro"/>
</dbReference>
<dbReference type="GO" id="GO:0006886">
    <property type="term" value="P:intracellular protein transport"/>
    <property type="evidence" value="ECO:0007669"/>
    <property type="project" value="InterPro"/>
</dbReference>